<reference evidence="3" key="1">
    <citation type="submission" date="2016-10" db="EMBL/GenBank/DDBJ databases">
        <authorList>
            <person name="Varghese N."/>
            <person name="Submissions S."/>
        </authorList>
    </citation>
    <scope>NUCLEOTIDE SEQUENCE [LARGE SCALE GENOMIC DNA]</scope>
    <source>
        <strain evidence="3">CGMCC 1.6489</strain>
    </source>
</reference>
<sequence>MDSDQKAKELFEDVLRNLFDGDKQLLRRWLETPVPALAGESPKTLMGTPTGCEVLERYFKKLKYGDYS</sequence>
<dbReference type="EMBL" id="FOHZ01000031">
    <property type="protein sequence ID" value="SET85396.1"/>
    <property type="molecule type" value="Genomic_DNA"/>
</dbReference>
<dbReference type="RefSeq" id="WP_143066644.1">
    <property type="nucleotide sequence ID" value="NZ_FOHZ01000031.1"/>
</dbReference>
<evidence type="ECO:0000313" key="3">
    <source>
        <dbReference type="Proteomes" id="UP000198762"/>
    </source>
</evidence>
<dbReference type="Proteomes" id="UP000198762">
    <property type="component" value="Unassembled WGS sequence"/>
</dbReference>
<proteinExistence type="predicted"/>
<dbReference type="InterPro" id="IPR024467">
    <property type="entry name" value="Xre/MbcA/ParS-like_toxin-bd"/>
</dbReference>
<organism evidence="2 3">
    <name type="scientific">Marinobacter segnicrescens</name>
    <dbReference type="NCBI Taxonomy" id="430453"/>
    <lineage>
        <taxon>Bacteria</taxon>
        <taxon>Pseudomonadati</taxon>
        <taxon>Pseudomonadota</taxon>
        <taxon>Gammaproteobacteria</taxon>
        <taxon>Pseudomonadales</taxon>
        <taxon>Marinobacteraceae</taxon>
        <taxon>Marinobacter</taxon>
    </lineage>
</organism>
<evidence type="ECO:0000313" key="2">
    <source>
        <dbReference type="EMBL" id="SET85396.1"/>
    </source>
</evidence>
<dbReference type="Pfam" id="PF09722">
    <property type="entry name" value="Xre_MbcA_ParS_C"/>
    <property type="match status" value="1"/>
</dbReference>
<accession>A0A1I0HN68</accession>
<dbReference type="OrthoDB" id="8595277at2"/>
<feature type="domain" description="Antitoxin Xre/MbcA/ParS-like toxin-binding" evidence="1">
    <location>
        <begin position="15"/>
        <end position="65"/>
    </location>
</feature>
<keyword evidence="3" id="KW-1185">Reference proteome</keyword>
<dbReference type="STRING" id="430453.SAMN04487962_13133"/>
<protein>
    <recommendedName>
        <fullName evidence="1">Antitoxin Xre/MbcA/ParS-like toxin-binding domain-containing protein</fullName>
    </recommendedName>
</protein>
<gene>
    <name evidence="2" type="ORF">SAMN04487962_13133</name>
</gene>
<evidence type="ECO:0000259" key="1">
    <source>
        <dbReference type="Pfam" id="PF09722"/>
    </source>
</evidence>
<name>A0A1I0HN68_9GAMM</name>
<dbReference type="AlphaFoldDB" id="A0A1I0HN68"/>